<accession>A0ABU1BN89</accession>
<keyword evidence="1 3" id="KW-0328">Glycosyltransferase</keyword>
<dbReference type="GO" id="GO:0016757">
    <property type="term" value="F:glycosyltransferase activity"/>
    <property type="evidence" value="ECO:0007669"/>
    <property type="project" value="UniProtKB-KW"/>
</dbReference>
<gene>
    <name evidence="3" type="ORF">Q8A64_08605</name>
</gene>
<organism evidence="3 4">
    <name type="scientific">Keguizhuia sedimenti</name>
    <dbReference type="NCBI Taxonomy" id="3064264"/>
    <lineage>
        <taxon>Bacteria</taxon>
        <taxon>Pseudomonadati</taxon>
        <taxon>Pseudomonadota</taxon>
        <taxon>Betaproteobacteria</taxon>
        <taxon>Burkholderiales</taxon>
        <taxon>Oxalobacteraceae</taxon>
        <taxon>Keguizhuia</taxon>
    </lineage>
</organism>
<dbReference type="PANTHER" id="PTHR30160">
    <property type="entry name" value="TETRAACYLDISACCHARIDE 4'-KINASE-RELATED"/>
    <property type="match status" value="1"/>
</dbReference>
<dbReference type="Gene3D" id="3.40.50.2000">
    <property type="entry name" value="Glycogen Phosphorylase B"/>
    <property type="match status" value="2"/>
</dbReference>
<dbReference type="EC" id="2.4.-.-" evidence="3"/>
<evidence type="ECO:0000256" key="2">
    <source>
        <dbReference type="ARBA" id="ARBA00022679"/>
    </source>
</evidence>
<dbReference type="EMBL" id="JAUYVH010000003">
    <property type="protein sequence ID" value="MDQ9170470.1"/>
    <property type="molecule type" value="Genomic_DNA"/>
</dbReference>
<evidence type="ECO:0000313" key="3">
    <source>
        <dbReference type="EMBL" id="MDQ9170470.1"/>
    </source>
</evidence>
<dbReference type="SUPFAM" id="SSF53756">
    <property type="entry name" value="UDP-Glycosyltransferase/glycogen phosphorylase"/>
    <property type="match status" value="1"/>
</dbReference>
<sequence>MSPEKWHLARNILCIRLDYLGDVLMCTPAIRALKESGADRNITLLSSASGAAAARFVPEIDSVIEYAAPWMKSSAPHAPSADLQIVEALRARQFDAAVIFTTYSQNPLPSAMLCYLAGIPLRMAYCHENPYQLLTDWIRDPEPQETIRHEVKRQLDLAAEAGCTTGNKRLSFRVPEDDSRWAVHGLREMGIDQARPWVLLHPGATASSRRYPPELWAEVADGLAQQLRCPLLFTGGKDEIALVEHIRRSMRCKSHSLAGMLDLGKIGAMISQAPVMISGNTGPAHIAAAVGTPIVDLYALTNPQHTPWNVPSRVLYHDVPCRNCYKSICPLGENVCLTQIDPFHVIAAAIDLLDANRPRSAAIGPENPIVHEPLQATSVNPPAANPLPICSWPDSVVGL</sequence>
<comment type="caution">
    <text evidence="3">The sequence shown here is derived from an EMBL/GenBank/DDBJ whole genome shotgun (WGS) entry which is preliminary data.</text>
</comment>
<evidence type="ECO:0000313" key="4">
    <source>
        <dbReference type="Proteomes" id="UP001225596"/>
    </source>
</evidence>
<dbReference type="Pfam" id="PF01075">
    <property type="entry name" value="Glyco_transf_9"/>
    <property type="match status" value="1"/>
</dbReference>
<proteinExistence type="predicted"/>
<dbReference type="CDD" id="cd03789">
    <property type="entry name" value="GT9_LPS_heptosyltransferase"/>
    <property type="match status" value="1"/>
</dbReference>
<dbReference type="InterPro" id="IPR051199">
    <property type="entry name" value="LPS_LOS_Heptosyltrfase"/>
</dbReference>
<dbReference type="Proteomes" id="UP001225596">
    <property type="component" value="Unassembled WGS sequence"/>
</dbReference>
<reference evidence="3 4" key="1">
    <citation type="submission" date="2023-08" db="EMBL/GenBank/DDBJ databases">
        <title>Oxalobacteraceae gen .nov., isolated from river sludge outside the plant.</title>
        <authorList>
            <person name="Zhao S.Y."/>
        </authorList>
    </citation>
    <scope>NUCLEOTIDE SEQUENCE [LARGE SCALE GENOMIC DNA]</scope>
    <source>
        <strain evidence="3 4">R-40</strain>
    </source>
</reference>
<keyword evidence="2 3" id="KW-0808">Transferase</keyword>
<keyword evidence="4" id="KW-1185">Reference proteome</keyword>
<dbReference type="RefSeq" id="WP_338436390.1">
    <property type="nucleotide sequence ID" value="NZ_JAUYVH010000003.1"/>
</dbReference>
<protein>
    <submittedName>
        <fullName evidence="3">Glycosyltransferase family 9 protein</fullName>
        <ecNumber evidence="3">2.4.-.-</ecNumber>
    </submittedName>
</protein>
<dbReference type="PANTHER" id="PTHR30160:SF1">
    <property type="entry name" value="LIPOPOLYSACCHARIDE 1,2-N-ACETYLGLUCOSAMINETRANSFERASE-RELATED"/>
    <property type="match status" value="1"/>
</dbReference>
<dbReference type="InterPro" id="IPR002201">
    <property type="entry name" value="Glyco_trans_9"/>
</dbReference>
<evidence type="ECO:0000256" key="1">
    <source>
        <dbReference type="ARBA" id="ARBA00022676"/>
    </source>
</evidence>
<name>A0ABU1BN89_9BURK</name>